<gene>
    <name evidence="2" type="ORF">BU26DRAFT_69080</name>
</gene>
<dbReference type="EMBL" id="ML987200">
    <property type="protein sequence ID" value="KAF2245474.1"/>
    <property type="molecule type" value="Genomic_DNA"/>
</dbReference>
<evidence type="ECO:0000313" key="3">
    <source>
        <dbReference type="Proteomes" id="UP000800094"/>
    </source>
</evidence>
<protein>
    <submittedName>
        <fullName evidence="2">Uncharacterized protein</fullName>
    </submittedName>
</protein>
<dbReference type="Proteomes" id="UP000800094">
    <property type="component" value="Unassembled WGS sequence"/>
</dbReference>
<organism evidence="2 3">
    <name type="scientific">Trematosphaeria pertusa</name>
    <dbReference type="NCBI Taxonomy" id="390896"/>
    <lineage>
        <taxon>Eukaryota</taxon>
        <taxon>Fungi</taxon>
        <taxon>Dikarya</taxon>
        <taxon>Ascomycota</taxon>
        <taxon>Pezizomycotina</taxon>
        <taxon>Dothideomycetes</taxon>
        <taxon>Pleosporomycetidae</taxon>
        <taxon>Pleosporales</taxon>
        <taxon>Massarineae</taxon>
        <taxon>Trematosphaeriaceae</taxon>
        <taxon>Trematosphaeria</taxon>
    </lineage>
</organism>
<keyword evidence="3" id="KW-1185">Reference proteome</keyword>
<name>A0A6A6I4M2_9PLEO</name>
<evidence type="ECO:0000256" key="1">
    <source>
        <dbReference type="SAM" id="MobiDB-lite"/>
    </source>
</evidence>
<feature type="region of interest" description="Disordered" evidence="1">
    <location>
        <begin position="40"/>
        <end position="59"/>
    </location>
</feature>
<dbReference type="RefSeq" id="XP_033680478.1">
    <property type="nucleotide sequence ID" value="XM_033836224.1"/>
</dbReference>
<dbReference type="GeneID" id="54589554"/>
<reference evidence="2" key="1">
    <citation type="journal article" date="2020" name="Stud. Mycol.">
        <title>101 Dothideomycetes genomes: a test case for predicting lifestyles and emergence of pathogens.</title>
        <authorList>
            <person name="Haridas S."/>
            <person name="Albert R."/>
            <person name="Binder M."/>
            <person name="Bloem J."/>
            <person name="Labutti K."/>
            <person name="Salamov A."/>
            <person name="Andreopoulos B."/>
            <person name="Baker S."/>
            <person name="Barry K."/>
            <person name="Bills G."/>
            <person name="Bluhm B."/>
            <person name="Cannon C."/>
            <person name="Castanera R."/>
            <person name="Culley D."/>
            <person name="Daum C."/>
            <person name="Ezra D."/>
            <person name="Gonzalez J."/>
            <person name="Henrissat B."/>
            <person name="Kuo A."/>
            <person name="Liang C."/>
            <person name="Lipzen A."/>
            <person name="Lutzoni F."/>
            <person name="Magnuson J."/>
            <person name="Mondo S."/>
            <person name="Nolan M."/>
            <person name="Ohm R."/>
            <person name="Pangilinan J."/>
            <person name="Park H.-J."/>
            <person name="Ramirez L."/>
            <person name="Alfaro M."/>
            <person name="Sun H."/>
            <person name="Tritt A."/>
            <person name="Yoshinaga Y."/>
            <person name="Zwiers L.-H."/>
            <person name="Turgeon B."/>
            <person name="Goodwin S."/>
            <person name="Spatafora J."/>
            <person name="Crous P."/>
            <person name="Grigoriev I."/>
        </authorList>
    </citation>
    <scope>NUCLEOTIDE SEQUENCE</scope>
    <source>
        <strain evidence="2">CBS 122368</strain>
    </source>
</reference>
<sequence length="278" mass="31394">MEIDSTFKELNPEHLLFAVRQITSRVFTLAIRCERDVVSGENEGNGDSGGIEANSGDNRGDREECAWLAYDLTFKMIDSAAAAIVKATAEGWEIDGEYQKYAQAVIGDMYRVWRRVQLIAWPLGGRDISRDLDRLRESWAVFRSTRLTPYKFVNKDLERGRDRSPKKDAESFSTAAQSMPPIRHQAVFLLFFDHPASLARVLLGTALLTNIDSVPTSSLKYSHLVIWARSGAAWNDQRSGIVLRMHAIPSTAFQSAQYAWHFVMTSEVISYRNAQNDL</sequence>
<proteinExistence type="predicted"/>
<accession>A0A6A6I4M2</accession>
<evidence type="ECO:0000313" key="2">
    <source>
        <dbReference type="EMBL" id="KAF2245474.1"/>
    </source>
</evidence>
<dbReference type="AlphaFoldDB" id="A0A6A6I4M2"/>